<dbReference type="OrthoDB" id="312762at2759"/>
<protein>
    <submittedName>
        <fullName evidence="3">Uncharacterized protein</fullName>
    </submittedName>
</protein>
<name>G0QUI9_ICHMU</name>
<evidence type="ECO:0000256" key="1">
    <source>
        <dbReference type="ARBA" id="ARBA00022574"/>
    </source>
</evidence>
<proteinExistence type="predicted"/>
<sequence>MKIFCQKLYENNNEFPSLLSLSTLNQELYTNCFQIQKIKSDAISSQNYFLDVVNNFIFTSNFNTFYIQCIDSQFEPSLIKIENQIKITCSGLAVKPDSCLIAVGDMVGNIIVYQNQNNNPSNEKYAQFFIAKAVRSLEWHPRNDELFIGTMQGQIYKWNYENNNQKVKQVAYFQGGITSLRFKCNESDNNFYLLSSSTEEQFAILLEEENNYKILNLAYAHLPLESSAQFGSLGHLLAVTCIDWKQMNQQLSEIFISCSDDKTVKIYNPQQKFQLIHEFNTNFVNEWHTLTYLSLENGGTRVAIGYLFIYDLLNYEFQYCEKIHMGGIEGLIWKNNQIFTCSNDCFGVNKQKEFKNIYEKKSFYEDLEQTYIDTFIIFQ</sequence>
<dbReference type="InterPro" id="IPR001680">
    <property type="entry name" value="WD40_rpt"/>
</dbReference>
<dbReference type="EMBL" id="GL983915">
    <property type="protein sequence ID" value="EGR31109.1"/>
    <property type="molecule type" value="Genomic_DNA"/>
</dbReference>
<dbReference type="OMA" id="SNEEYIC"/>
<evidence type="ECO:0000313" key="3">
    <source>
        <dbReference type="EMBL" id="EGR31109.1"/>
    </source>
</evidence>
<dbReference type="SUPFAM" id="SSF50978">
    <property type="entry name" value="WD40 repeat-like"/>
    <property type="match status" value="1"/>
</dbReference>
<dbReference type="InterPro" id="IPR051179">
    <property type="entry name" value="WD_repeat_multifunction"/>
</dbReference>
<dbReference type="eggNOG" id="ENOG502S9J8">
    <property type="taxonomic scope" value="Eukaryota"/>
</dbReference>
<keyword evidence="4" id="KW-1185">Reference proteome</keyword>
<dbReference type="Gene3D" id="2.130.10.10">
    <property type="entry name" value="YVTN repeat-like/Quinoprotein amine dehydrogenase"/>
    <property type="match status" value="2"/>
</dbReference>
<dbReference type="AlphaFoldDB" id="G0QUI9"/>
<dbReference type="PANTHER" id="PTHR19857">
    <property type="entry name" value="MITOCHONDRIAL DIVISION PROTEIN 1-RELATED"/>
    <property type="match status" value="1"/>
</dbReference>
<dbReference type="Pfam" id="PF00400">
    <property type="entry name" value="WD40"/>
    <property type="match status" value="1"/>
</dbReference>
<dbReference type="SMART" id="SM00320">
    <property type="entry name" value="WD40"/>
    <property type="match status" value="2"/>
</dbReference>
<evidence type="ECO:0000256" key="2">
    <source>
        <dbReference type="ARBA" id="ARBA00022737"/>
    </source>
</evidence>
<organism evidence="3 4">
    <name type="scientific">Ichthyophthirius multifiliis</name>
    <name type="common">White spot disease agent</name>
    <name type="synonym">Ich</name>
    <dbReference type="NCBI Taxonomy" id="5932"/>
    <lineage>
        <taxon>Eukaryota</taxon>
        <taxon>Sar</taxon>
        <taxon>Alveolata</taxon>
        <taxon>Ciliophora</taxon>
        <taxon>Intramacronucleata</taxon>
        <taxon>Oligohymenophorea</taxon>
        <taxon>Hymenostomatida</taxon>
        <taxon>Ophryoglenina</taxon>
        <taxon>Ichthyophthirius</taxon>
    </lineage>
</organism>
<dbReference type="InterPro" id="IPR015943">
    <property type="entry name" value="WD40/YVTN_repeat-like_dom_sf"/>
</dbReference>
<evidence type="ECO:0000313" key="4">
    <source>
        <dbReference type="Proteomes" id="UP000008983"/>
    </source>
</evidence>
<dbReference type="STRING" id="857967.G0QUI9"/>
<dbReference type="RefSeq" id="XP_004034595.1">
    <property type="nucleotide sequence ID" value="XM_004034547.1"/>
</dbReference>
<dbReference type="InterPro" id="IPR036322">
    <property type="entry name" value="WD40_repeat_dom_sf"/>
</dbReference>
<accession>G0QUI9</accession>
<dbReference type="Proteomes" id="UP000008983">
    <property type="component" value="Unassembled WGS sequence"/>
</dbReference>
<dbReference type="InParanoid" id="G0QUI9"/>
<gene>
    <name evidence="3" type="ORF">IMG5_117520</name>
</gene>
<keyword evidence="1" id="KW-0853">WD repeat</keyword>
<reference evidence="3 4" key="1">
    <citation type="submission" date="2011-07" db="EMBL/GenBank/DDBJ databases">
        <authorList>
            <person name="Coyne R."/>
            <person name="Brami D."/>
            <person name="Johnson J."/>
            <person name="Hostetler J."/>
            <person name="Hannick L."/>
            <person name="Clark T."/>
            <person name="Cassidy-Hanley D."/>
            <person name="Inman J."/>
        </authorList>
    </citation>
    <scope>NUCLEOTIDE SEQUENCE [LARGE SCALE GENOMIC DNA]</scope>
    <source>
        <strain evidence="3 4">G5</strain>
    </source>
</reference>
<keyword evidence="2" id="KW-0677">Repeat</keyword>
<dbReference type="GeneID" id="14907240"/>